<dbReference type="AlphaFoldDB" id="A0A1H7YV98"/>
<protein>
    <submittedName>
        <fullName evidence="2">Histidine transporter</fullName>
    </submittedName>
</protein>
<gene>
    <name evidence="2" type="ORF">SAMN05444583_1511</name>
</gene>
<name>A0A1H7YV98_9NOCA</name>
<evidence type="ECO:0000256" key="1">
    <source>
        <dbReference type="SAM" id="Phobius"/>
    </source>
</evidence>
<evidence type="ECO:0000313" key="3">
    <source>
        <dbReference type="Proteomes" id="UP000198677"/>
    </source>
</evidence>
<keyword evidence="3" id="KW-1185">Reference proteome</keyword>
<dbReference type="Proteomes" id="UP000198677">
    <property type="component" value="Unassembled WGS sequence"/>
</dbReference>
<keyword evidence="1" id="KW-0812">Transmembrane</keyword>
<evidence type="ECO:0000313" key="2">
    <source>
        <dbReference type="EMBL" id="SEM50152.1"/>
    </source>
</evidence>
<organism evidence="2 3">
    <name type="scientific">Rhodococcus maanshanensis</name>
    <dbReference type="NCBI Taxonomy" id="183556"/>
    <lineage>
        <taxon>Bacteria</taxon>
        <taxon>Bacillati</taxon>
        <taxon>Actinomycetota</taxon>
        <taxon>Actinomycetes</taxon>
        <taxon>Mycobacteriales</taxon>
        <taxon>Nocardiaceae</taxon>
        <taxon>Rhodococcus</taxon>
    </lineage>
</organism>
<sequence length="75" mass="8130">AEAAALKFPVPFWPYGQLIAIGFLVFVIAVLAFDADTRVALIVGAVWLALLALAYRRWVRPVPVPPETTVALPLS</sequence>
<reference evidence="3" key="1">
    <citation type="submission" date="2016-10" db="EMBL/GenBank/DDBJ databases">
        <authorList>
            <person name="Varghese N."/>
            <person name="Submissions S."/>
        </authorList>
    </citation>
    <scope>NUCLEOTIDE SEQUENCE [LARGE SCALE GENOMIC DNA]</scope>
    <source>
        <strain evidence="3">DSM 44675</strain>
    </source>
</reference>
<keyword evidence="1" id="KW-0472">Membrane</keyword>
<accession>A0A1H7YV98</accession>
<keyword evidence="1" id="KW-1133">Transmembrane helix</keyword>
<feature type="non-terminal residue" evidence="2">
    <location>
        <position position="1"/>
    </location>
</feature>
<feature type="transmembrane region" description="Helical" evidence="1">
    <location>
        <begin position="39"/>
        <end position="58"/>
    </location>
</feature>
<feature type="transmembrane region" description="Helical" evidence="1">
    <location>
        <begin position="12"/>
        <end position="32"/>
    </location>
</feature>
<dbReference type="EMBL" id="FOAW01000051">
    <property type="protein sequence ID" value="SEM50152.1"/>
    <property type="molecule type" value="Genomic_DNA"/>
</dbReference>
<proteinExistence type="predicted"/>